<dbReference type="Pfam" id="PF00175">
    <property type="entry name" value="NAD_binding_1"/>
    <property type="match status" value="1"/>
</dbReference>
<dbReference type="FunFam" id="3.30.70.20:FF:000022">
    <property type="entry name" value="Pyruvate:ferredoxin (Flavodoxin) oxidoreductase"/>
    <property type="match status" value="1"/>
</dbReference>
<dbReference type="InterPro" id="IPR011895">
    <property type="entry name" value="Pyrv_flavodox_OxRed"/>
</dbReference>
<dbReference type="Pfam" id="PF13237">
    <property type="entry name" value="Fer4_10"/>
    <property type="match status" value="1"/>
</dbReference>
<dbReference type="PANTHER" id="PTHR32154:SF0">
    <property type="entry name" value="PYRUVATE-FLAVODOXIN OXIDOREDUCTASE-RELATED"/>
    <property type="match status" value="1"/>
</dbReference>
<evidence type="ECO:0000256" key="3">
    <source>
        <dbReference type="ARBA" id="ARBA00022723"/>
    </source>
</evidence>
<keyword evidence="5" id="KW-0560">Oxidoreductase</keyword>
<keyword evidence="2" id="KW-0004">4Fe-4S</keyword>
<evidence type="ECO:0000256" key="10">
    <source>
        <dbReference type="ARBA" id="ARBA00067011"/>
    </source>
</evidence>
<proteinExistence type="inferred from homology"/>
<dbReference type="InterPro" id="IPR017900">
    <property type="entry name" value="4Fe4S_Fe_S_CS"/>
</dbReference>
<dbReference type="PROSITE" id="PS50902">
    <property type="entry name" value="FLAVODOXIN_LIKE"/>
    <property type="match status" value="1"/>
</dbReference>
<dbReference type="GO" id="GO:0006979">
    <property type="term" value="P:response to oxidative stress"/>
    <property type="evidence" value="ECO:0007669"/>
    <property type="project" value="TreeGrafter"/>
</dbReference>
<dbReference type="PROSITE" id="PS51379">
    <property type="entry name" value="4FE4S_FER_2"/>
    <property type="match status" value="2"/>
</dbReference>
<evidence type="ECO:0000259" key="13">
    <source>
        <dbReference type="PROSITE" id="PS50902"/>
    </source>
</evidence>
<dbReference type="EMBL" id="JAGRRH010000013">
    <property type="protein sequence ID" value="KAG7360880.1"/>
    <property type="molecule type" value="Genomic_DNA"/>
</dbReference>
<evidence type="ECO:0000256" key="4">
    <source>
        <dbReference type="ARBA" id="ARBA00022982"/>
    </source>
</evidence>
<dbReference type="EC" id="1.2.1.51" evidence="10"/>
<dbReference type="GO" id="GO:0022900">
    <property type="term" value="P:electron transport chain"/>
    <property type="evidence" value="ECO:0007669"/>
    <property type="project" value="InterPro"/>
</dbReference>
<comment type="caution">
    <text evidence="16">The sequence shown here is derived from an EMBL/GenBank/DDBJ whole genome shotgun (WGS) entry which is preliminary data.</text>
</comment>
<dbReference type="FunFam" id="3.40.50.920:FF:000007">
    <property type="entry name" value="Pyruvate:ferredoxin (Flavodoxin) oxidoreductase"/>
    <property type="match status" value="1"/>
</dbReference>
<keyword evidence="7" id="KW-0411">Iron-sulfur</keyword>
<evidence type="ECO:0000256" key="12">
    <source>
        <dbReference type="SAM" id="MobiDB-lite"/>
    </source>
</evidence>
<dbReference type="InterPro" id="IPR017896">
    <property type="entry name" value="4Fe4S_Fe-S-bd"/>
</dbReference>
<dbReference type="SMART" id="SM00890">
    <property type="entry name" value="EKR"/>
    <property type="match status" value="1"/>
</dbReference>
<evidence type="ECO:0000256" key="2">
    <source>
        <dbReference type="ARBA" id="ARBA00022485"/>
    </source>
</evidence>
<dbReference type="GO" id="GO:0051539">
    <property type="term" value="F:4 iron, 4 sulfur cluster binding"/>
    <property type="evidence" value="ECO:0007669"/>
    <property type="project" value="UniProtKB-KW"/>
</dbReference>
<dbReference type="InterPro" id="IPR003097">
    <property type="entry name" value="CysJ-like_FAD-binding"/>
</dbReference>
<comment type="catalytic activity">
    <reaction evidence="8">
        <text>pyruvate + NADP(+) + CoA = acetyl-CoA + CO2 + NADPH</text>
        <dbReference type="Rhea" id="RHEA:17425"/>
        <dbReference type="ChEBI" id="CHEBI:15361"/>
        <dbReference type="ChEBI" id="CHEBI:16526"/>
        <dbReference type="ChEBI" id="CHEBI:57287"/>
        <dbReference type="ChEBI" id="CHEBI:57288"/>
        <dbReference type="ChEBI" id="CHEBI:57783"/>
        <dbReference type="ChEBI" id="CHEBI:58349"/>
        <dbReference type="EC" id="1.2.1.51"/>
    </reaction>
</comment>
<organism evidence="16 17">
    <name type="scientific">Nitzschia inconspicua</name>
    <dbReference type="NCBI Taxonomy" id="303405"/>
    <lineage>
        <taxon>Eukaryota</taxon>
        <taxon>Sar</taxon>
        <taxon>Stramenopiles</taxon>
        <taxon>Ochrophyta</taxon>
        <taxon>Bacillariophyta</taxon>
        <taxon>Bacillariophyceae</taxon>
        <taxon>Bacillariophycidae</taxon>
        <taxon>Bacillariales</taxon>
        <taxon>Bacillariaceae</taxon>
        <taxon>Nitzschia</taxon>
    </lineage>
</organism>
<gene>
    <name evidence="16" type="ORF">IV203_035979</name>
</gene>
<evidence type="ECO:0000256" key="11">
    <source>
        <dbReference type="ARBA" id="ARBA00076877"/>
    </source>
</evidence>
<reference evidence="16" key="2">
    <citation type="submission" date="2021-04" db="EMBL/GenBank/DDBJ databases">
        <authorList>
            <person name="Podell S."/>
        </authorList>
    </citation>
    <scope>NUCLEOTIDE SEQUENCE</scope>
    <source>
        <strain evidence="16">Hildebrandi</strain>
    </source>
</reference>
<dbReference type="FunFam" id="3.40.50.970:FF:000041">
    <property type="entry name" value="Pyruvate:ferredoxin (Flavodoxin) oxidoreductase"/>
    <property type="match status" value="1"/>
</dbReference>
<protein>
    <recommendedName>
        <fullName evidence="10">pyruvate dehydrogenase (NADP(+))</fullName>
        <ecNumber evidence="10">1.2.1.51</ecNumber>
    </recommendedName>
    <alternativeName>
        <fullName evidence="11">Pyruvate:NADP(+) oxidoreductase</fullName>
    </alternativeName>
</protein>
<evidence type="ECO:0000313" key="17">
    <source>
        <dbReference type="Proteomes" id="UP000693970"/>
    </source>
</evidence>
<dbReference type="InterPro" id="IPR050722">
    <property type="entry name" value="Pyruvate:ferred/Flavod_OxRd"/>
</dbReference>
<dbReference type="PROSITE" id="PS00198">
    <property type="entry name" value="4FE4S_FER_1"/>
    <property type="match status" value="1"/>
</dbReference>
<evidence type="ECO:0000256" key="7">
    <source>
        <dbReference type="ARBA" id="ARBA00023014"/>
    </source>
</evidence>
<keyword evidence="16" id="KW-0670">Pyruvate</keyword>
<dbReference type="Proteomes" id="UP000693970">
    <property type="component" value="Unassembled WGS sequence"/>
</dbReference>
<dbReference type="Pfam" id="PF00258">
    <property type="entry name" value="Flavodoxin_1"/>
    <property type="match status" value="1"/>
</dbReference>
<feature type="domain" description="4Fe-4S ferredoxin-type" evidence="14">
    <location>
        <begin position="741"/>
        <end position="770"/>
    </location>
</feature>
<dbReference type="InterPro" id="IPR002880">
    <property type="entry name" value="Pyrv_Fd/Flavodoxin_OxRdtase_N"/>
</dbReference>
<feature type="domain" description="FAD-binding FR-type" evidence="15">
    <location>
        <begin position="1448"/>
        <end position="1669"/>
    </location>
</feature>
<evidence type="ECO:0000256" key="9">
    <source>
        <dbReference type="ARBA" id="ARBA00061065"/>
    </source>
</evidence>
<keyword evidence="4" id="KW-0249">Electron transport</keyword>
<dbReference type="InterPro" id="IPR001433">
    <property type="entry name" value="OxRdtase_FAD/NAD-bd"/>
</dbReference>
<sequence length="1826" mass="204173">MPEEETNLNSKEMPANGNKDPPTTRQAIVKCVDGNWAAAHVSYRTNDCAFIFPITPSSPMGEEVDAWAAEHKKNLWNQELKVIEMQSEAGAAGALHGSLQAGTLATTYTASQGLLLFIPNMYKIAGELLPTVIHVASRALAGEALSIYGDHSDTMLVRGCGWAMMSSFSVQEAHDMAVICQVATLNSRVPFLHFFDGFRTSHEINKICLVSDEELCDLLPFEKIEEHRQRGLSPLHPTQRGTAQAPDVFMQMVESSNQNYNQVKGHIEKAMADFERVVGRKYEPFEFRYYGTSQPKVAIVCMGSGVTVINATLRYLKNESTCVIGVRMFRPWDWKGFCESLPKSITRLAVLDRTREGGSQGEPLYLDVCTSLMQGHRKDIFVAGGRYGLGSKDFTPRMVSAIINNMLRKNETDIKSPFTVGINDDVTNLSLPLGRPLSILDANVTQCVFWGFGSDGTVGANKEAVKLIGNYHDDMSVQAYFEYDAKKSSGWTISHLRFSLSVKIEAPFRVEDGMADYVACHNESYVQANKFDVVKFCKRRGNFFLNTTAASIKDPVKRIEVLEKLISPKILKTLAMKNINFYIMDAGELSRQYGLAGRINMICQTVFFRLSNVVPLMDAVALLKAAIKKAYGHKGDEIVKKNIDLLDAVVSDPNTLIKVEVPSSWKKVQPDAEFKAFEERHGRLLDDEKVRKFMTDIVDPVTRLEGDEIPVSKFLENHLLGGVMVPGTTKFEKRNPNPSKRIPKWNFDSCTQCNQCIFVCPHAAIRPFIVTKEEAQNAPFPVHFETIKATGSEFGGKKYAIQVSPLDCTGCNACVEACPEEPKALEMQSIEIHQKENEENWNYAYDLPERGDLIDKSTVRGSQFQTPLMEFSGACSGCGETPYFKLLTQLFGERMVIANATGCSSIWGGSFPSNPYTVSRKTGRGPAWANSLFEDNAEYGFGMFIAMRQRRERLIHLVQDYVHIMEMKLPSDKSLAETTLVHLLLDWQEACNEKSDKCTLIFDKMKPLFEELVEEVPHENKAPLLNQIWSERDMFPKLSQWIVGGDGWAYDIGFGGLDHIEAFESNDVNVLVVDTEMYSNTGGQMSKATPVGSSVKFATSGKTQRKKNIGEMFMTYEHVYVASVCLANQSQVLQAFLEADRHDGPSFVVAYAPCVQHGLRAHGLDDMVEECRLAVDTGYWPLYRYNPALLNDGKNPFILDSKKLRKDVQKFLSRETRFMKLQKACPKIAEDLFTQMNRDVSHRMEHLNQMAAGYKAFDHADDASVKVLFASETGTAARLARDFADACILSHGAEAMDDVEVDDLDGMTTVFFIATCGQGKMPQNGALFFKALCAKTEPFKEGTKFAVMGLGDSSYYFFCEAAKQVEQKMVELGATKLLNIGYGDDSAEEGLEEGLHSWLDQVWPVLEVPPPAEVPHILPARVEYSPKAVLLEAEEERIVRMYYESDGIKAKSIPIMSNSKMCEATYNRDFRTIRLETGGALAYELGDALEIFPHNDKDKVSSFLHAYSPDFDDGTVIKIHDFGIDGEVTIGTLFTYVLDLFGKPSKHFMQQLATFEKDEDEKKMILDVGFLKKAAKETGMTVADALLRFKNAHPPLPALLAMIPPIKPRAYSIASAPLASPGVIELLVLIDTWWCDDGEKVGLTCDMLRQKVAGDHLWCRIKAGSMDPPEPQQPVLCAGIGSGLAPHMAFLRDKVRAAEAGEVVGPFSLYFGNRKKAFEFLYQSELEEYEKKYDWFKLHTAFSRDDPSKKVYVQDLVGQTDDARVLLRETNDGMMYVCGNRNLPKPLQDALVRSFSKWSEDPLDIESATGAMTQLYIKNRAQQEVW</sequence>
<dbReference type="CDD" id="cd07034">
    <property type="entry name" value="TPP_PYR_PFOR_IOR-alpha_like"/>
    <property type="match status" value="1"/>
</dbReference>
<dbReference type="Pfam" id="PF00667">
    <property type="entry name" value="FAD_binding_1"/>
    <property type="match status" value="1"/>
</dbReference>
<dbReference type="Pfam" id="PF10371">
    <property type="entry name" value="EKR"/>
    <property type="match status" value="1"/>
</dbReference>
<evidence type="ECO:0000256" key="6">
    <source>
        <dbReference type="ARBA" id="ARBA00023004"/>
    </source>
</evidence>
<evidence type="ECO:0000259" key="15">
    <source>
        <dbReference type="PROSITE" id="PS51384"/>
    </source>
</evidence>
<evidence type="ECO:0000259" key="14">
    <source>
        <dbReference type="PROSITE" id="PS51379"/>
    </source>
</evidence>
<comment type="similarity">
    <text evidence="9">In the N-terminal section; belongs to the pyruvate:ferredoxin/flavodoxin oxidoreductase family.</text>
</comment>
<feature type="domain" description="Flavodoxin-like" evidence="13">
    <location>
        <begin position="1265"/>
        <end position="1403"/>
    </location>
</feature>
<keyword evidence="1" id="KW-0813">Transport</keyword>
<keyword evidence="3" id="KW-0479">Metal-binding</keyword>
<dbReference type="GO" id="GO:0050243">
    <property type="term" value="F:pyruvate dehydrogenase (NADP+) activity"/>
    <property type="evidence" value="ECO:0007669"/>
    <property type="project" value="UniProtKB-EC"/>
</dbReference>
<dbReference type="PANTHER" id="PTHR32154">
    <property type="entry name" value="PYRUVATE-FLAVODOXIN OXIDOREDUCTASE-RELATED"/>
    <property type="match status" value="1"/>
</dbReference>
<dbReference type="InterPro" id="IPR019456">
    <property type="entry name" value="Pyrv-flavodox_OxRtase_EKR"/>
</dbReference>
<feature type="region of interest" description="Disordered" evidence="12">
    <location>
        <begin position="1"/>
        <end position="22"/>
    </location>
</feature>
<dbReference type="Pfam" id="PF01558">
    <property type="entry name" value="POR"/>
    <property type="match status" value="1"/>
</dbReference>
<evidence type="ECO:0000256" key="8">
    <source>
        <dbReference type="ARBA" id="ARBA00053024"/>
    </source>
</evidence>
<dbReference type="NCBIfam" id="TIGR02176">
    <property type="entry name" value="pyruv_ox_red"/>
    <property type="match status" value="1"/>
</dbReference>
<dbReference type="GO" id="GO:0005506">
    <property type="term" value="F:iron ion binding"/>
    <property type="evidence" value="ECO:0007669"/>
    <property type="project" value="InterPro"/>
</dbReference>
<reference evidence="16" key="1">
    <citation type="journal article" date="2021" name="Sci. Rep.">
        <title>Diploid genomic architecture of Nitzschia inconspicua, an elite biomass production diatom.</title>
        <authorList>
            <person name="Oliver A."/>
            <person name="Podell S."/>
            <person name="Pinowska A."/>
            <person name="Traller J.C."/>
            <person name="Smith S.R."/>
            <person name="McClure R."/>
            <person name="Beliaev A."/>
            <person name="Bohutskyi P."/>
            <person name="Hill E.A."/>
            <person name="Rabines A."/>
            <person name="Zheng H."/>
            <person name="Allen L.Z."/>
            <person name="Kuo A."/>
            <person name="Grigoriev I.V."/>
            <person name="Allen A.E."/>
            <person name="Hazlebeck D."/>
            <person name="Allen E.E."/>
        </authorList>
    </citation>
    <scope>NUCLEOTIDE SEQUENCE</scope>
    <source>
        <strain evidence="16">Hildebrandi</strain>
    </source>
</reference>
<dbReference type="InterPro" id="IPR019752">
    <property type="entry name" value="Pyrv/ketoisovalerate_OxRed_cat"/>
</dbReference>
<dbReference type="PROSITE" id="PS51384">
    <property type="entry name" value="FAD_FR"/>
    <property type="match status" value="1"/>
</dbReference>
<keyword evidence="6" id="KW-0408">Iron</keyword>
<keyword evidence="17" id="KW-1185">Reference proteome</keyword>
<dbReference type="FunFam" id="3.40.50.970:FF:000012">
    <property type="entry name" value="Pyruvate:ferredoxin (Flavodoxin) oxidoreductase"/>
    <property type="match status" value="1"/>
</dbReference>
<dbReference type="Pfam" id="PF01855">
    <property type="entry name" value="POR_N"/>
    <property type="match status" value="1"/>
</dbReference>
<evidence type="ECO:0000256" key="5">
    <source>
        <dbReference type="ARBA" id="ARBA00023002"/>
    </source>
</evidence>
<dbReference type="InterPro" id="IPR008254">
    <property type="entry name" value="Flavodoxin/NO_synth"/>
</dbReference>
<dbReference type="OrthoDB" id="36941at2759"/>
<evidence type="ECO:0000313" key="16">
    <source>
        <dbReference type="EMBL" id="KAG7360880.1"/>
    </source>
</evidence>
<dbReference type="InterPro" id="IPR017927">
    <property type="entry name" value="FAD-bd_FR_type"/>
</dbReference>
<evidence type="ECO:0000256" key="1">
    <source>
        <dbReference type="ARBA" id="ARBA00022448"/>
    </source>
</evidence>
<accession>A0A9K3PV31</accession>
<feature type="domain" description="4Fe-4S ferredoxin-type" evidence="14">
    <location>
        <begin position="799"/>
        <end position="830"/>
    </location>
</feature>
<name>A0A9K3PV31_9STRA</name>
<dbReference type="GO" id="GO:0010181">
    <property type="term" value="F:FMN binding"/>
    <property type="evidence" value="ECO:0007669"/>
    <property type="project" value="InterPro"/>
</dbReference>